<dbReference type="Gene3D" id="1.10.357.10">
    <property type="entry name" value="Tetracycline Repressor, domain 2"/>
    <property type="match status" value="1"/>
</dbReference>
<reference evidence="5 6" key="1">
    <citation type="submission" date="2020-02" db="EMBL/GenBank/DDBJ databases">
        <title>Genome sequence of the type strain CCBAU10050 of Rhizobium daejeonense.</title>
        <authorList>
            <person name="Gao J."/>
            <person name="Sun J."/>
        </authorList>
    </citation>
    <scope>NUCLEOTIDE SEQUENCE [LARGE SCALE GENOMIC DNA]</scope>
    <source>
        <strain evidence="5 6">CCBAU10050</strain>
    </source>
</reference>
<dbReference type="AlphaFoldDB" id="A0A6M1S756"/>
<dbReference type="InterPro" id="IPR009057">
    <property type="entry name" value="Homeodomain-like_sf"/>
</dbReference>
<keyword evidence="1" id="KW-0805">Transcription regulation</keyword>
<dbReference type="SUPFAM" id="SSF46689">
    <property type="entry name" value="Homeodomain-like"/>
    <property type="match status" value="1"/>
</dbReference>
<proteinExistence type="predicted"/>
<evidence type="ECO:0000256" key="1">
    <source>
        <dbReference type="ARBA" id="ARBA00023015"/>
    </source>
</evidence>
<gene>
    <name evidence="5" type="ORF">G6N76_21145</name>
</gene>
<evidence type="ECO:0000313" key="6">
    <source>
        <dbReference type="Proteomes" id="UP000477849"/>
    </source>
</evidence>
<dbReference type="Proteomes" id="UP000477849">
    <property type="component" value="Unassembled WGS sequence"/>
</dbReference>
<evidence type="ECO:0000259" key="4">
    <source>
        <dbReference type="Pfam" id="PF00440"/>
    </source>
</evidence>
<dbReference type="PANTHER" id="PTHR30055:SF234">
    <property type="entry name" value="HTH-TYPE TRANSCRIPTIONAL REGULATOR BETI"/>
    <property type="match status" value="1"/>
</dbReference>
<dbReference type="RefSeq" id="WP_163901693.1">
    <property type="nucleotide sequence ID" value="NZ_CP048427.1"/>
</dbReference>
<accession>A0A6M1S756</accession>
<dbReference type="InterPro" id="IPR036271">
    <property type="entry name" value="Tet_transcr_reg_TetR-rel_C_sf"/>
</dbReference>
<comment type="caution">
    <text evidence="5">The sequence shown here is derived from an EMBL/GenBank/DDBJ whole genome shotgun (WGS) entry which is preliminary data.</text>
</comment>
<dbReference type="EMBL" id="JAAKZH010000009">
    <property type="protein sequence ID" value="NGO66171.1"/>
    <property type="molecule type" value="Genomic_DNA"/>
</dbReference>
<dbReference type="PANTHER" id="PTHR30055">
    <property type="entry name" value="HTH-TYPE TRANSCRIPTIONAL REGULATOR RUTR"/>
    <property type="match status" value="1"/>
</dbReference>
<protein>
    <submittedName>
        <fullName evidence="5">TetR/AcrR family transcriptional regulator</fullName>
    </submittedName>
</protein>
<dbReference type="InterPro" id="IPR050109">
    <property type="entry name" value="HTH-type_TetR-like_transc_reg"/>
</dbReference>
<feature type="domain" description="HTH tetR-type" evidence="4">
    <location>
        <begin position="21"/>
        <end position="66"/>
    </location>
</feature>
<keyword evidence="3" id="KW-0804">Transcription</keyword>
<keyword evidence="2" id="KW-0238">DNA-binding</keyword>
<dbReference type="Pfam" id="PF00440">
    <property type="entry name" value="TetR_N"/>
    <property type="match status" value="1"/>
</dbReference>
<dbReference type="InterPro" id="IPR001647">
    <property type="entry name" value="HTH_TetR"/>
</dbReference>
<dbReference type="SUPFAM" id="SSF48498">
    <property type="entry name" value="Tetracyclin repressor-like, C-terminal domain"/>
    <property type="match status" value="1"/>
</dbReference>
<sequence length="204" mass="22853">MKEPRRRGRPPLGQEPKAGAILEKATFAFAEFGYEGTSLRLIAERADVDVAYVGRLYGSKLGLWKATIDGVAEELVDRLRNLPEPDAEDALPRAIAVLCDLLCDRPELAMFMLKEFADRDERFEYAFEKIGSMMRGLFVARIRIAQAHGKAPAGDPDFLFYAFASAMAMTAATRPYLARFTATARKDDSYRAELHRTLSSILLR</sequence>
<evidence type="ECO:0000256" key="3">
    <source>
        <dbReference type="ARBA" id="ARBA00023163"/>
    </source>
</evidence>
<dbReference type="GO" id="GO:0003700">
    <property type="term" value="F:DNA-binding transcription factor activity"/>
    <property type="evidence" value="ECO:0007669"/>
    <property type="project" value="TreeGrafter"/>
</dbReference>
<evidence type="ECO:0000313" key="5">
    <source>
        <dbReference type="EMBL" id="NGO66171.1"/>
    </source>
</evidence>
<keyword evidence="6" id="KW-1185">Reference proteome</keyword>
<dbReference type="GO" id="GO:0000976">
    <property type="term" value="F:transcription cis-regulatory region binding"/>
    <property type="evidence" value="ECO:0007669"/>
    <property type="project" value="TreeGrafter"/>
</dbReference>
<name>A0A6M1S756_9HYPH</name>
<organism evidence="5 6">
    <name type="scientific">Rhizobium daejeonense</name>
    <dbReference type="NCBI Taxonomy" id="240521"/>
    <lineage>
        <taxon>Bacteria</taxon>
        <taxon>Pseudomonadati</taxon>
        <taxon>Pseudomonadota</taxon>
        <taxon>Alphaproteobacteria</taxon>
        <taxon>Hyphomicrobiales</taxon>
        <taxon>Rhizobiaceae</taxon>
        <taxon>Rhizobium/Agrobacterium group</taxon>
        <taxon>Rhizobium</taxon>
    </lineage>
</organism>
<evidence type="ECO:0000256" key="2">
    <source>
        <dbReference type="ARBA" id="ARBA00023125"/>
    </source>
</evidence>